<comment type="caution">
    <text evidence="3">The sequence shown here is derived from an EMBL/GenBank/DDBJ whole genome shotgun (WGS) entry which is preliminary data.</text>
</comment>
<organism evidence="3 4">
    <name type="scientific">Thyridium curvatum</name>
    <dbReference type="NCBI Taxonomy" id="1093900"/>
    <lineage>
        <taxon>Eukaryota</taxon>
        <taxon>Fungi</taxon>
        <taxon>Dikarya</taxon>
        <taxon>Ascomycota</taxon>
        <taxon>Pezizomycotina</taxon>
        <taxon>Sordariomycetes</taxon>
        <taxon>Sordariomycetidae</taxon>
        <taxon>Thyridiales</taxon>
        <taxon>Thyridiaceae</taxon>
        <taxon>Thyridium</taxon>
    </lineage>
</organism>
<gene>
    <name evidence="3" type="ORF">E0L32_005822</name>
</gene>
<dbReference type="InParanoid" id="A0A507BAQ1"/>
<keyword evidence="4" id="KW-1185">Reference proteome</keyword>
<dbReference type="InterPro" id="IPR020845">
    <property type="entry name" value="AMP-binding_CS"/>
</dbReference>
<dbReference type="GeneID" id="41973269"/>
<reference evidence="3 4" key="1">
    <citation type="submission" date="2019-06" db="EMBL/GenBank/DDBJ databases">
        <title>Draft genome sequence of the filamentous fungus Phialemoniopsis curvata isolated from diesel fuel.</title>
        <authorList>
            <person name="Varaljay V.A."/>
            <person name="Lyon W.J."/>
            <person name="Crouch A.L."/>
            <person name="Drake C.E."/>
            <person name="Hollomon J.M."/>
            <person name="Nadeau L.J."/>
            <person name="Nunn H.S."/>
            <person name="Stevenson B.S."/>
            <person name="Bojanowski C.L."/>
            <person name="Crookes-Goodson W.J."/>
        </authorList>
    </citation>
    <scope>NUCLEOTIDE SEQUENCE [LARGE SCALE GENOMIC DNA]</scope>
    <source>
        <strain evidence="3 4">D216</strain>
    </source>
</reference>
<dbReference type="GO" id="GO:0016405">
    <property type="term" value="F:CoA-ligase activity"/>
    <property type="evidence" value="ECO:0007669"/>
    <property type="project" value="TreeGrafter"/>
</dbReference>
<evidence type="ECO:0000259" key="2">
    <source>
        <dbReference type="Pfam" id="PF13193"/>
    </source>
</evidence>
<protein>
    <recommendedName>
        <fullName evidence="5">4-coumarate--CoA ligase</fullName>
    </recommendedName>
</protein>
<dbReference type="InterPro" id="IPR000873">
    <property type="entry name" value="AMP-dep_synth/lig_dom"/>
</dbReference>
<evidence type="ECO:0000259" key="1">
    <source>
        <dbReference type="Pfam" id="PF00501"/>
    </source>
</evidence>
<dbReference type="Gene3D" id="3.30.300.30">
    <property type="match status" value="1"/>
</dbReference>
<dbReference type="STRING" id="1093900.A0A507BAQ1"/>
<feature type="domain" description="AMP-dependent synthetase/ligase" evidence="1">
    <location>
        <begin position="49"/>
        <end position="424"/>
    </location>
</feature>
<dbReference type="InterPro" id="IPR045851">
    <property type="entry name" value="AMP-bd_C_sf"/>
</dbReference>
<name>A0A507BAQ1_9PEZI</name>
<sequence length="580" mass="63778">MVFYPPSWAPKLNDNDIPDDISLGEFVFNDKYRPHKCDASPAPFINSIDGAAYSVHETQERIEWLAAGLASELGIQDGQGDEWDRVVSIFAVNNIYNPLLSWAIHRFNGVVAPVNAAFQASELAYQLKDSRSKCLFTSASHLETALEAAKIAGIPASQVFLLPIPGYSTPPPSLSNHECPSLNDLLEAGRLLPALPRIAWSKGQGRKQAAYICYSSGTSGPPKGVVISHYNIIANILQNTLFELHLRPGSQREIMTGVLPQSHIYSIVLGIHVPAFRGDTVVVMPKFDLMSFVQAVKTYKVTMLYVVPPILIEMAKQTAVAKDPSFFELPSVRRIFCGAAPLSEELTVQIRDIYPGVLLGQGYGMTEAPTVIASHPAEVYDGSAGCLITGMEARVMDAEGREVTEFDTPGELFVRGPNIALGYYKNEKATEETFSNGWLRTGDEVEFRLHPKTKDAHLFIVDRVKELIKVSGFQVAPAELEGHLLAHSLVADCAVIPVPSERSGEVPKALVVLKESAGVSHAAAEQELLSWVAQHKSKAKHLRGGIEFLQEIPKSPSGKILRRLLRDRERKRLVEHRPRL</sequence>
<dbReference type="PROSITE" id="PS00455">
    <property type="entry name" value="AMP_BINDING"/>
    <property type="match status" value="1"/>
</dbReference>
<accession>A0A507BAQ1</accession>
<dbReference type="PANTHER" id="PTHR24096:SF422">
    <property type="entry name" value="BCDNA.GH02901"/>
    <property type="match status" value="1"/>
</dbReference>
<dbReference type="EMBL" id="SKBQ01000031">
    <property type="protein sequence ID" value="TPX13878.1"/>
    <property type="molecule type" value="Genomic_DNA"/>
</dbReference>
<dbReference type="SUPFAM" id="SSF56801">
    <property type="entry name" value="Acetyl-CoA synthetase-like"/>
    <property type="match status" value="1"/>
</dbReference>
<evidence type="ECO:0000313" key="4">
    <source>
        <dbReference type="Proteomes" id="UP000319257"/>
    </source>
</evidence>
<dbReference type="OrthoDB" id="6509636at2759"/>
<dbReference type="RefSeq" id="XP_030995589.1">
    <property type="nucleotide sequence ID" value="XM_031140386.1"/>
</dbReference>
<dbReference type="Gene3D" id="3.40.50.12780">
    <property type="entry name" value="N-terminal domain of ligase-like"/>
    <property type="match status" value="1"/>
</dbReference>
<dbReference type="InterPro" id="IPR025110">
    <property type="entry name" value="AMP-bd_C"/>
</dbReference>
<evidence type="ECO:0008006" key="5">
    <source>
        <dbReference type="Google" id="ProtNLM"/>
    </source>
</evidence>
<evidence type="ECO:0000313" key="3">
    <source>
        <dbReference type="EMBL" id="TPX13878.1"/>
    </source>
</evidence>
<dbReference type="InterPro" id="IPR042099">
    <property type="entry name" value="ANL_N_sf"/>
</dbReference>
<dbReference type="Proteomes" id="UP000319257">
    <property type="component" value="Unassembled WGS sequence"/>
</dbReference>
<dbReference type="PANTHER" id="PTHR24096">
    <property type="entry name" value="LONG-CHAIN-FATTY-ACID--COA LIGASE"/>
    <property type="match status" value="1"/>
</dbReference>
<dbReference type="AlphaFoldDB" id="A0A507BAQ1"/>
<dbReference type="Pfam" id="PF13193">
    <property type="entry name" value="AMP-binding_C"/>
    <property type="match status" value="1"/>
</dbReference>
<proteinExistence type="predicted"/>
<feature type="domain" description="AMP-binding enzyme C-terminal" evidence="2">
    <location>
        <begin position="479"/>
        <end position="559"/>
    </location>
</feature>
<dbReference type="Pfam" id="PF00501">
    <property type="entry name" value="AMP-binding"/>
    <property type="match status" value="1"/>
</dbReference>